<feature type="compositionally biased region" description="Basic and acidic residues" evidence="5">
    <location>
        <begin position="189"/>
        <end position="207"/>
    </location>
</feature>
<dbReference type="PANTHER" id="PTHR47359">
    <property type="entry name" value="PEPTIDOGLYCAN DL-ENDOPEPTIDASE CWLO"/>
    <property type="match status" value="1"/>
</dbReference>
<dbReference type="AlphaFoldDB" id="A0A1R4KN70"/>
<dbReference type="SUPFAM" id="SSF54001">
    <property type="entry name" value="Cysteine proteinases"/>
    <property type="match status" value="1"/>
</dbReference>
<reference evidence="7 8" key="1">
    <citation type="submission" date="2017-02" db="EMBL/GenBank/DDBJ databases">
        <authorList>
            <person name="Peterson S.W."/>
        </authorList>
    </citation>
    <scope>NUCLEOTIDE SEQUENCE [LARGE SCALE GENOMIC DNA]</scope>
    <source>
        <strain evidence="7 8">LSP_Lj1</strain>
    </source>
</reference>
<name>A0A1R4KN70_9ACTN</name>
<dbReference type="STRING" id="1255658.FM114_16065"/>
<evidence type="ECO:0000256" key="3">
    <source>
        <dbReference type="ARBA" id="ARBA00022801"/>
    </source>
</evidence>
<keyword evidence="8" id="KW-1185">Reference proteome</keyword>
<evidence type="ECO:0000256" key="2">
    <source>
        <dbReference type="ARBA" id="ARBA00022670"/>
    </source>
</evidence>
<evidence type="ECO:0000313" key="8">
    <source>
        <dbReference type="Proteomes" id="UP000188342"/>
    </source>
</evidence>
<evidence type="ECO:0000256" key="5">
    <source>
        <dbReference type="SAM" id="MobiDB-lite"/>
    </source>
</evidence>
<accession>A0A1R4KN70</accession>
<dbReference type="GO" id="GO:0008234">
    <property type="term" value="F:cysteine-type peptidase activity"/>
    <property type="evidence" value="ECO:0007669"/>
    <property type="project" value="UniProtKB-KW"/>
</dbReference>
<evidence type="ECO:0000259" key="6">
    <source>
        <dbReference type="PROSITE" id="PS51935"/>
    </source>
</evidence>
<keyword evidence="3" id="KW-0378">Hydrolase</keyword>
<keyword evidence="2" id="KW-0645">Protease</keyword>
<gene>
    <name evidence="7" type="ORF">FM114_16065</name>
</gene>
<dbReference type="PROSITE" id="PS51935">
    <property type="entry name" value="NLPC_P60"/>
    <property type="match status" value="1"/>
</dbReference>
<dbReference type="Gene3D" id="3.90.1720.10">
    <property type="entry name" value="endopeptidase domain like (from Nostoc punctiforme)"/>
    <property type="match status" value="1"/>
</dbReference>
<dbReference type="Proteomes" id="UP000188342">
    <property type="component" value="Unassembled WGS sequence"/>
</dbReference>
<dbReference type="InterPro" id="IPR038765">
    <property type="entry name" value="Papain-like_cys_pep_sf"/>
</dbReference>
<evidence type="ECO:0000256" key="1">
    <source>
        <dbReference type="ARBA" id="ARBA00007074"/>
    </source>
</evidence>
<dbReference type="InterPro" id="IPR051794">
    <property type="entry name" value="PG_Endopeptidase_C40"/>
</dbReference>
<dbReference type="EMBL" id="FUKQ01000063">
    <property type="protein sequence ID" value="SJN45523.1"/>
    <property type="molecule type" value="Genomic_DNA"/>
</dbReference>
<proteinExistence type="inferred from homology"/>
<comment type="similarity">
    <text evidence="1">Belongs to the peptidase C40 family.</text>
</comment>
<dbReference type="GO" id="GO:0006508">
    <property type="term" value="P:proteolysis"/>
    <property type="evidence" value="ECO:0007669"/>
    <property type="project" value="UniProtKB-KW"/>
</dbReference>
<sequence>MAVAGVLATSQLTVAPRAQADPDAVAKAQEALQKIEAESSAIDARYIQLQSQLDDASTALGEATKDLDGQRAKVGELSKHLGQFAMLRYQTSGVDMTTTLLTSDDEADFLNQLSTIQTVTDRANDRVQTLQLAQADLAVTQQEAAQARQRIAKDKAEQAKVAAEYRKKEAEAQQVLDRLTAEEKERLAELERKQEQERQAKAREAIEAARQAEAASASASASASPSASPTPGASPSSSETPTSEADDTAAAAAGSGRASDAVSFALAQVGKSYVMGATGPGAYDCSGLMLRAWGNAGVSLPRTSQAQFGAGSSVATSGLQPGDLVFYYSGISHVGMYIGKGMIVHASNPRTGVKVSPVDSMPVAGARRVG</sequence>
<evidence type="ECO:0000313" key="7">
    <source>
        <dbReference type="EMBL" id="SJN45523.1"/>
    </source>
</evidence>
<feature type="compositionally biased region" description="Low complexity" evidence="5">
    <location>
        <begin position="208"/>
        <end position="254"/>
    </location>
</feature>
<feature type="region of interest" description="Disordered" evidence="5">
    <location>
        <begin position="189"/>
        <end position="254"/>
    </location>
</feature>
<protein>
    <submittedName>
        <fullName evidence="7">Putative secreted protein</fullName>
    </submittedName>
</protein>
<dbReference type="Gene3D" id="6.10.250.3150">
    <property type="match status" value="1"/>
</dbReference>
<feature type="domain" description="NlpC/P60" evidence="6">
    <location>
        <begin position="255"/>
        <end position="370"/>
    </location>
</feature>
<organism evidence="7 8">
    <name type="scientific">Luteococcus japonicus LSP_Lj1</name>
    <dbReference type="NCBI Taxonomy" id="1255658"/>
    <lineage>
        <taxon>Bacteria</taxon>
        <taxon>Bacillati</taxon>
        <taxon>Actinomycetota</taxon>
        <taxon>Actinomycetes</taxon>
        <taxon>Propionibacteriales</taxon>
        <taxon>Propionibacteriaceae</taxon>
        <taxon>Luteococcus</taxon>
    </lineage>
</organism>
<dbReference type="Pfam" id="PF00877">
    <property type="entry name" value="NLPC_P60"/>
    <property type="match status" value="1"/>
</dbReference>
<dbReference type="PANTHER" id="PTHR47359:SF3">
    <property type="entry name" value="NLP_P60 DOMAIN-CONTAINING PROTEIN-RELATED"/>
    <property type="match status" value="1"/>
</dbReference>
<keyword evidence="4" id="KW-0788">Thiol protease</keyword>
<evidence type="ECO:0000256" key="4">
    <source>
        <dbReference type="ARBA" id="ARBA00022807"/>
    </source>
</evidence>
<dbReference type="InterPro" id="IPR000064">
    <property type="entry name" value="NLP_P60_dom"/>
</dbReference>